<evidence type="ECO:0000256" key="4">
    <source>
        <dbReference type="ARBA" id="ARBA00022630"/>
    </source>
</evidence>
<keyword evidence="6" id="KW-0274">FAD</keyword>
<dbReference type="CDD" id="cd06195">
    <property type="entry name" value="FNR1"/>
    <property type="match status" value="1"/>
</dbReference>
<dbReference type="InterPro" id="IPR033892">
    <property type="entry name" value="FNR_bac"/>
</dbReference>
<feature type="domain" description="FAD-binding FR-type" evidence="10">
    <location>
        <begin position="3"/>
        <end position="101"/>
    </location>
</feature>
<protein>
    <recommendedName>
        <fullName evidence="3">ferredoxin--NADP(+) reductase</fullName>
        <ecNumber evidence="3">1.18.1.2</ecNumber>
    </recommendedName>
</protein>
<dbReference type="AlphaFoldDB" id="A0A317CR93"/>
<comment type="cofactor">
    <cofactor evidence="1">
        <name>FAD</name>
        <dbReference type="ChEBI" id="CHEBI:57692"/>
    </cofactor>
</comment>
<name>A0A317CR93_9GAMM</name>
<evidence type="ECO:0000256" key="6">
    <source>
        <dbReference type="ARBA" id="ARBA00022827"/>
    </source>
</evidence>
<comment type="caution">
    <text evidence="11">The sequence shown here is derived from an EMBL/GenBank/DDBJ whole genome shotgun (WGS) entry which is preliminary data.</text>
</comment>
<keyword evidence="4" id="KW-0285">Flavoprotein</keyword>
<dbReference type="PANTHER" id="PTHR47878:SF1">
    <property type="entry name" value="FLAVODOXIN_FERREDOXIN--NADP REDUCTASE"/>
    <property type="match status" value="1"/>
</dbReference>
<dbReference type="InterPro" id="IPR017927">
    <property type="entry name" value="FAD-bd_FR_type"/>
</dbReference>
<dbReference type="Pfam" id="PF00970">
    <property type="entry name" value="FAD_binding_6"/>
    <property type="match status" value="1"/>
</dbReference>
<dbReference type="RefSeq" id="WP_109821968.1">
    <property type="nucleotide sequence ID" value="NZ_QGKL01000010.1"/>
</dbReference>
<proteinExistence type="inferred from homology"/>
<evidence type="ECO:0000259" key="10">
    <source>
        <dbReference type="PROSITE" id="PS51384"/>
    </source>
</evidence>
<dbReference type="GO" id="GO:0042167">
    <property type="term" value="P:heme catabolic process"/>
    <property type="evidence" value="ECO:0007669"/>
    <property type="project" value="TreeGrafter"/>
</dbReference>
<dbReference type="PANTHER" id="PTHR47878">
    <property type="entry name" value="OXIDOREDUCTASE FAD/NAD(P)-BINDING DOMAIN PROTEIN"/>
    <property type="match status" value="1"/>
</dbReference>
<dbReference type="InterPro" id="IPR039261">
    <property type="entry name" value="FNR_nucleotide-bd"/>
</dbReference>
<dbReference type="Gene3D" id="3.40.50.80">
    <property type="entry name" value="Nucleotide-binding domain of ferredoxin-NADP reductase (FNR) module"/>
    <property type="match status" value="1"/>
</dbReference>
<keyword evidence="8" id="KW-0560">Oxidoreductase</keyword>
<dbReference type="Proteomes" id="UP000245506">
    <property type="component" value="Unassembled WGS sequence"/>
</dbReference>
<dbReference type="OrthoDB" id="9784483at2"/>
<dbReference type="Pfam" id="PF00175">
    <property type="entry name" value="NAD_binding_1"/>
    <property type="match status" value="1"/>
</dbReference>
<keyword evidence="12" id="KW-1185">Reference proteome</keyword>
<dbReference type="EMBL" id="QGKL01000010">
    <property type="protein sequence ID" value="PWQ98812.1"/>
    <property type="molecule type" value="Genomic_DNA"/>
</dbReference>
<dbReference type="GO" id="GO:0000166">
    <property type="term" value="F:nucleotide binding"/>
    <property type="evidence" value="ECO:0007669"/>
    <property type="project" value="UniProtKB-KW"/>
</dbReference>
<evidence type="ECO:0000256" key="1">
    <source>
        <dbReference type="ARBA" id="ARBA00001974"/>
    </source>
</evidence>
<reference evidence="11 12" key="1">
    <citation type="submission" date="2018-05" db="EMBL/GenBank/DDBJ databases">
        <title>Leucothrix arctica sp. nov., isolated from Arctic seawater.</title>
        <authorList>
            <person name="Choi A."/>
            <person name="Baek K."/>
        </authorList>
    </citation>
    <scope>NUCLEOTIDE SEQUENCE [LARGE SCALE GENOMIC DNA]</scope>
    <source>
        <strain evidence="11 12">IMCC9719</strain>
    </source>
</reference>
<dbReference type="GO" id="GO:0034599">
    <property type="term" value="P:cellular response to oxidative stress"/>
    <property type="evidence" value="ECO:0007669"/>
    <property type="project" value="TreeGrafter"/>
</dbReference>
<dbReference type="InterPro" id="IPR001433">
    <property type="entry name" value="OxRdtase_FAD/NAD-bd"/>
</dbReference>
<dbReference type="SUPFAM" id="SSF52343">
    <property type="entry name" value="Ferredoxin reductase-like, C-terminal NADP-linked domain"/>
    <property type="match status" value="1"/>
</dbReference>
<sequence length="248" mass="27821">MPSAFLSATVIENFKWADNLFSLKLSVELGPSKAGQFIRLKLKVGDEYIAKPYSLVNPPNEKYAEVLYNTVKDGVMSHALSTLKSGDMIEISQPAVGFFVIEEVPDCKHLWMMATGTGLGPYLSILQAPRVWERFEKIVLVHAVSYENNLAYEPLIQQLSDQHPEQLSYIRIVSQEKTSDALQGRIPALIVSCELEEKAGVTISTENSQVMLCGNQHMIADTRALLKERGLKKHLRRSPGHITTEQYF</sequence>
<dbReference type="SUPFAM" id="SSF63380">
    <property type="entry name" value="Riboflavin synthase domain-like"/>
    <property type="match status" value="1"/>
</dbReference>
<evidence type="ECO:0000256" key="8">
    <source>
        <dbReference type="ARBA" id="ARBA00023002"/>
    </source>
</evidence>
<dbReference type="Gene3D" id="2.40.30.10">
    <property type="entry name" value="Translation factors"/>
    <property type="match status" value="1"/>
</dbReference>
<dbReference type="InterPro" id="IPR008333">
    <property type="entry name" value="Cbr1-like_FAD-bd_dom"/>
</dbReference>
<evidence type="ECO:0000256" key="3">
    <source>
        <dbReference type="ARBA" id="ARBA00013223"/>
    </source>
</evidence>
<dbReference type="PROSITE" id="PS51384">
    <property type="entry name" value="FAD_FR"/>
    <property type="match status" value="1"/>
</dbReference>
<keyword evidence="7" id="KW-0521">NADP</keyword>
<gene>
    <name evidence="11" type="ORF">DKT75_03130</name>
</gene>
<organism evidence="11 12">
    <name type="scientific">Leucothrix arctica</name>
    <dbReference type="NCBI Taxonomy" id="1481894"/>
    <lineage>
        <taxon>Bacteria</taxon>
        <taxon>Pseudomonadati</taxon>
        <taxon>Pseudomonadota</taxon>
        <taxon>Gammaproteobacteria</taxon>
        <taxon>Thiotrichales</taxon>
        <taxon>Thiotrichaceae</taxon>
        <taxon>Leucothrix</taxon>
    </lineage>
</organism>
<comment type="catalytic activity">
    <reaction evidence="9">
        <text>2 reduced [2Fe-2S]-[ferredoxin] + NADP(+) + H(+) = 2 oxidized [2Fe-2S]-[ferredoxin] + NADPH</text>
        <dbReference type="Rhea" id="RHEA:20125"/>
        <dbReference type="Rhea" id="RHEA-COMP:10000"/>
        <dbReference type="Rhea" id="RHEA-COMP:10001"/>
        <dbReference type="ChEBI" id="CHEBI:15378"/>
        <dbReference type="ChEBI" id="CHEBI:33737"/>
        <dbReference type="ChEBI" id="CHEBI:33738"/>
        <dbReference type="ChEBI" id="CHEBI:57783"/>
        <dbReference type="ChEBI" id="CHEBI:58349"/>
        <dbReference type="EC" id="1.18.1.2"/>
    </reaction>
</comment>
<keyword evidence="5" id="KW-0547">Nucleotide-binding</keyword>
<dbReference type="InterPro" id="IPR017938">
    <property type="entry name" value="Riboflavin_synthase-like_b-brl"/>
</dbReference>
<evidence type="ECO:0000256" key="5">
    <source>
        <dbReference type="ARBA" id="ARBA00022741"/>
    </source>
</evidence>
<dbReference type="GO" id="GO:0004324">
    <property type="term" value="F:ferredoxin-NADP+ reductase activity"/>
    <property type="evidence" value="ECO:0007669"/>
    <property type="project" value="UniProtKB-EC"/>
</dbReference>
<dbReference type="EC" id="1.18.1.2" evidence="3"/>
<evidence type="ECO:0000256" key="9">
    <source>
        <dbReference type="ARBA" id="ARBA00047776"/>
    </source>
</evidence>
<dbReference type="InterPro" id="IPR051930">
    <property type="entry name" value="FNR_type-1"/>
</dbReference>
<comment type="similarity">
    <text evidence="2">Belongs to the ferredoxin--NADP reductase type 1 family.</text>
</comment>
<evidence type="ECO:0000256" key="2">
    <source>
        <dbReference type="ARBA" id="ARBA00008312"/>
    </source>
</evidence>
<evidence type="ECO:0000256" key="7">
    <source>
        <dbReference type="ARBA" id="ARBA00022857"/>
    </source>
</evidence>
<accession>A0A317CR93</accession>
<evidence type="ECO:0000313" key="12">
    <source>
        <dbReference type="Proteomes" id="UP000245506"/>
    </source>
</evidence>
<evidence type="ECO:0000313" key="11">
    <source>
        <dbReference type="EMBL" id="PWQ98812.1"/>
    </source>
</evidence>